<keyword evidence="2" id="KW-1185">Reference proteome</keyword>
<evidence type="ECO:0000313" key="2">
    <source>
        <dbReference type="Proteomes" id="UP000032141"/>
    </source>
</evidence>
<dbReference type="Gramene" id="Bo5g045080.1">
    <property type="protein sequence ID" value="Bo5g045080.1"/>
    <property type="gene ID" value="Bo5g045080"/>
</dbReference>
<dbReference type="AlphaFoldDB" id="A0A0D3CDF8"/>
<dbReference type="EnsemblPlants" id="Bo5g045080.1">
    <property type="protein sequence ID" value="Bo5g045080.1"/>
    <property type="gene ID" value="Bo5g045080"/>
</dbReference>
<name>A0A0D3CDF8_BRAOL</name>
<proteinExistence type="predicted"/>
<accession>A0A0D3CDF8</accession>
<reference evidence="1" key="2">
    <citation type="submission" date="2015-03" db="UniProtKB">
        <authorList>
            <consortium name="EnsemblPlants"/>
        </authorList>
    </citation>
    <scope>IDENTIFICATION</scope>
</reference>
<organism evidence="1 2">
    <name type="scientific">Brassica oleracea var. oleracea</name>
    <dbReference type="NCBI Taxonomy" id="109376"/>
    <lineage>
        <taxon>Eukaryota</taxon>
        <taxon>Viridiplantae</taxon>
        <taxon>Streptophyta</taxon>
        <taxon>Embryophyta</taxon>
        <taxon>Tracheophyta</taxon>
        <taxon>Spermatophyta</taxon>
        <taxon>Magnoliopsida</taxon>
        <taxon>eudicotyledons</taxon>
        <taxon>Gunneridae</taxon>
        <taxon>Pentapetalae</taxon>
        <taxon>rosids</taxon>
        <taxon>malvids</taxon>
        <taxon>Brassicales</taxon>
        <taxon>Brassicaceae</taxon>
        <taxon>Brassiceae</taxon>
        <taxon>Brassica</taxon>
    </lineage>
</organism>
<reference evidence="1 2" key="1">
    <citation type="journal article" date="2014" name="Genome Biol.">
        <title>Transcriptome and methylome profiling reveals relics of genome dominance in the mesopolyploid Brassica oleracea.</title>
        <authorList>
            <person name="Parkin I.A."/>
            <person name="Koh C."/>
            <person name="Tang H."/>
            <person name="Robinson S.J."/>
            <person name="Kagale S."/>
            <person name="Clarke W.E."/>
            <person name="Town C.D."/>
            <person name="Nixon J."/>
            <person name="Krishnakumar V."/>
            <person name="Bidwell S.L."/>
            <person name="Denoeud F."/>
            <person name="Belcram H."/>
            <person name="Links M.G."/>
            <person name="Just J."/>
            <person name="Clarke C."/>
            <person name="Bender T."/>
            <person name="Huebert T."/>
            <person name="Mason A.S."/>
            <person name="Pires J.C."/>
            <person name="Barker G."/>
            <person name="Moore J."/>
            <person name="Walley P.G."/>
            <person name="Manoli S."/>
            <person name="Batley J."/>
            <person name="Edwards D."/>
            <person name="Nelson M.N."/>
            <person name="Wang X."/>
            <person name="Paterson A.H."/>
            <person name="King G."/>
            <person name="Bancroft I."/>
            <person name="Chalhoub B."/>
            <person name="Sharpe A.G."/>
        </authorList>
    </citation>
    <scope>NUCLEOTIDE SEQUENCE</scope>
    <source>
        <strain evidence="1 2">cv. TO1000</strain>
    </source>
</reference>
<dbReference type="HOGENOM" id="CLU_2430139_0_0_1"/>
<evidence type="ECO:0000313" key="1">
    <source>
        <dbReference type="EnsemblPlants" id="Bo5g045080.1"/>
    </source>
</evidence>
<protein>
    <submittedName>
        <fullName evidence="1">Uncharacterized protein</fullName>
    </submittedName>
</protein>
<dbReference type="Proteomes" id="UP000032141">
    <property type="component" value="Chromosome C5"/>
</dbReference>
<sequence length="91" mass="10344">MAFHEATTIAATSSNHSEILAVHEASRELFRTWGVIRVVLFFLHHGFVPLGFPGKVLMRQHLKCITIDVWLWHPRGSVINHIVDVHNRPGS</sequence>